<dbReference type="OrthoDB" id="9805197at2"/>
<dbReference type="InterPro" id="IPR003593">
    <property type="entry name" value="AAA+_ATPase"/>
</dbReference>
<sequence>MTEETDPQAPLDLDAPVDTVGEATEEAAIEIVTETAEVAIEGDAGDEDDNSEITAAIAAMGLTRMSLQELKEKSPADLLAFAETFEVENANSMRKQDMMFAILKTLAEEGVEIFGSGTMEVLQDGFGFLRSPEANYLPGPDDIYVSPSQIRKFGLRTGDSVEGAIRSPREGERYFALTSVSKINFESPDNVRHKVHFDNLTPLYPEERLNMELPDPTIKDRSGRVIDIVAPLGKGQRCLIVAPPRVGKTVMLQNIAKSIETNHPECYLIVLLIDERPEEVTDMQRTVKGEVIASTFDEPATRHVQVAEMVIEKAKRLVEHKRDVVILLDSVTRLGRAYNTTVPSSGKVLTGGVDANALQRPKRFFGAARNVEEGGSLSIIATALIDTGSRMDEVIFEEFKGTGNSEIVLDRKVADKRIFPAIDVLKSGTRKEELITPRDQLQKTYVLRRILNPMGASDAIEFLLDKLRQSKTNGDFFQSMNT</sequence>
<dbReference type="InterPro" id="IPR011129">
    <property type="entry name" value="CSD"/>
</dbReference>
<dbReference type="PANTHER" id="PTHR46425:SF1">
    <property type="entry name" value="TRANSCRIPTION TERMINATION FACTOR RHO"/>
    <property type="match status" value="1"/>
</dbReference>
<evidence type="ECO:0000256" key="8">
    <source>
        <dbReference type="ARBA" id="ARBA00023163"/>
    </source>
</evidence>
<dbReference type="GO" id="GO:0006353">
    <property type="term" value="P:DNA-templated transcription termination"/>
    <property type="evidence" value="ECO:0007669"/>
    <property type="project" value="UniProtKB-UniRule"/>
</dbReference>
<proteinExistence type="inferred from homology"/>
<dbReference type="GO" id="GO:0004386">
    <property type="term" value="F:helicase activity"/>
    <property type="evidence" value="ECO:0007669"/>
    <property type="project" value="UniProtKB-UniRule"/>
</dbReference>
<evidence type="ECO:0000313" key="13">
    <source>
        <dbReference type="EMBL" id="PVM82411.1"/>
    </source>
</evidence>
<protein>
    <recommendedName>
        <fullName evidence="9 10">Transcription termination factor Rho</fullName>
        <ecNumber evidence="9 10">3.6.4.-</ecNumber>
    </recommendedName>
    <alternativeName>
        <fullName evidence="9">ATP-dependent helicase Rho</fullName>
    </alternativeName>
</protein>
<evidence type="ECO:0000256" key="4">
    <source>
        <dbReference type="ARBA" id="ARBA00022806"/>
    </source>
</evidence>
<comment type="subunit">
    <text evidence="9">Homohexamer. The homohexamer assembles into an open ring structure.</text>
</comment>
<gene>
    <name evidence="9" type="primary">rho</name>
    <name evidence="13" type="ORF">DDF67_23405</name>
</gene>
<name>A0A2T9JFD6_9CAUL</name>
<keyword evidence="14" id="KW-1185">Reference proteome</keyword>
<dbReference type="GO" id="GO:0008186">
    <property type="term" value="F:ATP-dependent activity, acting on RNA"/>
    <property type="evidence" value="ECO:0007669"/>
    <property type="project" value="UniProtKB-UniRule"/>
</dbReference>
<dbReference type="Pfam" id="PF07497">
    <property type="entry name" value="Rho_RNA_bind"/>
    <property type="match status" value="1"/>
</dbReference>
<dbReference type="Gene3D" id="1.10.720.10">
    <property type="match status" value="1"/>
</dbReference>
<comment type="caution">
    <text evidence="13">The sequence shown here is derived from an EMBL/GenBank/DDBJ whole genome shotgun (WGS) entry which is preliminary data.</text>
</comment>
<dbReference type="InterPro" id="IPR004665">
    <property type="entry name" value="Term_rho"/>
</dbReference>
<dbReference type="AlphaFoldDB" id="A0A2T9JFD6"/>
<feature type="binding site" evidence="9">
    <location>
        <position position="276"/>
    </location>
    <ligand>
        <name>ATP</name>
        <dbReference type="ChEBI" id="CHEBI:30616"/>
    </ligand>
</feature>
<evidence type="ECO:0000256" key="5">
    <source>
        <dbReference type="ARBA" id="ARBA00022840"/>
    </source>
</evidence>
<dbReference type="PANTHER" id="PTHR46425">
    <property type="entry name" value="TRANSCRIPTION TERMINATION FACTOR RHO"/>
    <property type="match status" value="1"/>
</dbReference>
<dbReference type="HAMAP" id="MF_01884">
    <property type="entry name" value="Rho"/>
    <property type="match status" value="1"/>
</dbReference>
<dbReference type="EMBL" id="QDKQ01000076">
    <property type="protein sequence ID" value="PVM82411.1"/>
    <property type="molecule type" value="Genomic_DNA"/>
</dbReference>
<evidence type="ECO:0000256" key="10">
    <source>
        <dbReference type="NCBIfam" id="TIGR00767"/>
    </source>
</evidence>
<dbReference type="CDD" id="cd01128">
    <property type="entry name" value="rho_factor_C"/>
    <property type="match status" value="1"/>
</dbReference>
<dbReference type="CDD" id="cd04459">
    <property type="entry name" value="Rho_CSD"/>
    <property type="match status" value="1"/>
</dbReference>
<keyword evidence="7 9" id="KW-0805">Transcription regulation</keyword>
<dbReference type="RefSeq" id="WP_109455162.1">
    <property type="nucleotide sequence ID" value="NZ_QDKQ01000076.1"/>
</dbReference>
<dbReference type="Pfam" id="PF07498">
    <property type="entry name" value="Rho_N"/>
    <property type="match status" value="1"/>
</dbReference>
<dbReference type="InterPro" id="IPR012340">
    <property type="entry name" value="NA-bd_OB-fold"/>
</dbReference>
<keyword evidence="5 9" id="KW-0067">ATP-binding</keyword>
<comment type="function">
    <text evidence="9">Facilitates transcription termination by a mechanism that involves Rho binding to the nascent RNA, activation of Rho's RNA-dependent ATPase activity, and release of the mRNA from the DNA template.</text>
</comment>
<evidence type="ECO:0000256" key="2">
    <source>
        <dbReference type="ARBA" id="ARBA00022741"/>
    </source>
</evidence>
<dbReference type="NCBIfam" id="NF006886">
    <property type="entry name" value="PRK09376.1"/>
    <property type="match status" value="1"/>
</dbReference>
<accession>A0A2T9JFD6</accession>
<dbReference type="GO" id="GO:0005524">
    <property type="term" value="F:ATP binding"/>
    <property type="evidence" value="ECO:0007669"/>
    <property type="project" value="UniProtKB-UniRule"/>
</dbReference>
<reference evidence="13 14" key="1">
    <citation type="submission" date="2018-04" db="EMBL/GenBank/DDBJ databases">
        <title>The genome sequence of Caulobacter sp. 744.</title>
        <authorList>
            <person name="Gao J."/>
            <person name="Sun J."/>
        </authorList>
    </citation>
    <scope>NUCLEOTIDE SEQUENCE [LARGE SCALE GENOMIC DNA]</scope>
    <source>
        <strain evidence="13 14">774</strain>
    </source>
</reference>
<keyword evidence="3 9" id="KW-0378">Hydrolase</keyword>
<keyword evidence="6 9" id="KW-0694">RNA-binding</keyword>
<dbReference type="GO" id="GO:0005829">
    <property type="term" value="C:cytosol"/>
    <property type="evidence" value="ECO:0007669"/>
    <property type="project" value="UniProtKB-ARBA"/>
</dbReference>
<dbReference type="InterPro" id="IPR011112">
    <property type="entry name" value="Rho-like_N"/>
</dbReference>
<evidence type="ECO:0000256" key="6">
    <source>
        <dbReference type="ARBA" id="ARBA00022884"/>
    </source>
</evidence>
<feature type="binding site" evidence="9">
    <location>
        <begin position="245"/>
        <end position="250"/>
    </location>
    <ligand>
        <name>ATP</name>
        <dbReference type="ChEBI" id="CHEBI:30616"/>
    </ligand>
</feature>
<keyword evidence="2 9" id="KW-0547">Nucleotide-binding</keyword>
<evidence type="ECO:0000256" key="7">
    <source>
        <dbReference type="ARBA" id="ARBA00023015"/>
    </source>
</evidence>
<keyword evidence="1 9" id="KW-0806">Transcription termination</keyword>
<dbReference type="InterPro" id="IPR027417">
    <property type="entry name" value="P-loop_NTPase"/>
</dbReference>
<evidence type="ECO:0000256" key="1">
    <source>
        <dbReference type="ARBA" id="ARBA00022472"/>
    </source>
</evidence>
<dbReference type="Proteomes" id="UP000245073">
    <property type="component" value="Unassembled WGS sequence"/>
</dbReference>
<dbReference type="SMART" id="SM00357">
    <property type="entry name" value="CSP"/>
    <property type="match status" value="1"/>
</dbReference>
<evidence type="ECO:0000256" key="3">
    <source>
        <dbReference type="ARBA" id="ARBA00022801"/>
    </source>
</evidence>
<dbReference type="InterPro" id="IPR041703">
    <property type="entry name" value="Rho_factor_ATP-bd"/>
</dbReference>
<evidence type="ECO:0000256" key="11">
    <source>
        <dbReference type="PROSITE-ProRule" id="PRU01203"/>
    </source>
</evidence>
<comment type="similarity">
    <text evidence="9 11">Belongs to the Rho family.</text>
</comment>
<dbReference type="GO" id="GO:0003723">
    <property type="term" value="F:RNA binding"/>
    <property type="evidence" value="ECO:0007669"/>
    <property type="project" value="UniProtKB-UniRule"/>
</dbReference>
<dbReference type="SUPFAM" id="SSF52540">
    <property type="entry name" value="P-loop containing nucleoside triphosphate hydrolases"/>
    <property type="match status" value="1"/>
</dbReference>
<evidence type="ECO:0000313" key="14">
    <source>
        <dbReference type="Proteomes" id="UP000245073"/>
    </source>
</evidence>
<organism evidence="13 14">
    <name type="scientific">Caulobacter endophyticus</name>
    <dbReference type="NCBI Taxonomy" id="2172652"/>
    <lineage>
        <taxon>Bacteria</taxon>
        <taxon>Pseudomonadati</taxon>
        <taxon>Pseudomonadota</taxon>
        <taxon>Alphaproteobacteria</taxon>
        <taxon>Caulobacterales</taxon>
        <taxon>Caulobacteraceae</taxon>
        <taxon>Caulobacter</taxon>
    </lineage>
</organism>
<dbReference type="Gene3D" id="2.40.50.140">
    <property type="entry name" value="Nucleic acid-binding proteins"/>
    <property type="match status" value="1"/>
</dbReference>
<keyword evidence="4 9" id="KW-0347">Helicase</keyword>
<dbReference type="SUPFAM" id="SSF50249">
    <property type="entry name" value="Nucleic acid-binding proteins"/>
    <property type="match status" value="1"/>
</dbReference>
<dbReference type="InterPro" id="IPR000194">
    <property type="entry name" value="ATPase_F1/V1/A1_a/bsu_nucl-bd"/>
</dbReference>
<feature type="domain" description="Rho RNA-BD" evidence="12">
    <location>
        <begin position="112"/>
        <end position="187"/>
    </location>
</feature>
<comment type="caution">
    <text evidence="9">Lacks conserved residue(s) required for the propagation of feature annotation.</text>
</comment>
<dbReference type="FunFam" id="3.40.50.300:FF:000072">
    <property type="entry name" value="Transcription termination factor Rho"/>
    <property type="match status" value="1"/>
</dbReference>
<evidence type="ECO:0000259" key="12">
    <source>
        <dbReference type="PROSITE" id="PS51856"/>
    </source>
</evidence>
<dbReference type="GO" id="GO:0016787">
    <property type="term" value="F:hydrolase activity"/>
    <property type="evidence" value="ECO:0007669"/>
    <property type="project" value="UniProtKB-KW"/>
</dbReference>
<keyword evidence="8 9" id="KW-0804">Transcription</keyword>
<evidence type="ECO:0000256" key="9">
    <source>
        <dbReference type="HAMAP-Rule" id="MF_01884"/>
    </source>
</evidence>
<dbReference type="SMART" id="SM00382">
    <property type="entry name" value="AAA"/>
    <property type="match status" value="1"/>
</dbReference>
<dbReference type="Pfam" id="PF00006">
    <property type="entry name" value="ATP-synt_ab"/>
    <property type="match status" value="1"/>
</dbReference>
<dbReference type="Gene3D" id="3.40.50.300">
    <property type="entry name" value="P-loop containing nucleotide triphosphate hydrolases"/>
    <property type="match status" value="1"/>
</dbReference>
<dbReference type="SMART" id="SM00959">
    <property type="entry name" value="Rho_N"/>
    <property type="match status" value="1"/>
</dbReference>
<dbReference type="InterPro" id="IPR036269">
    <property type="entry name" value="Rho_N_sf"/>
</dbReference>
<dbReference type="InterPro" id="IPR011113">
    <property type="entry name" value="Rho_RNA-bd"/>
</dbReference>
<dbReference type="SUPFAM" id="SSF68912">
    <property type="entry name" value="Rho N-terminal domain-like"/>
    <property type="match status" value="1"/>
</dbReference>
<dbReference type="NCBIfam" id="TIGR00767">
    <property type="entry name" value="rho"/>
    <property type="match status" value="1"/>
</dbReference>
<dbReference type="EC" id="3.6.4.-" evidence="9 10"/>
<dbReference type="PROSITE" id="PS51856">
    <property type="entry name" value="RHO_RNA_BD"/>
    <property type="match status" value="1"/>
</dbReference>